<evidence type="ECO:0000256" key="19">
    <source>
        <dbReference type="HAMAP-Rule" id="MF_00719"/>
    </source>
</evidence>
<dbReference type="GO" id="GO:0051073">
    <property type="term" value="F:adenosylcobinamide-GDP ribazoletransferase activity"/>
    <property type="evidence" value="ECO:0007669"/>
    <property type="project" value="UniProtKB-UniRule"/>
</dbReference>
<name>A0A2P7SMP6_9HYPH</name>
<dbReference type="GO" id="GO:0009236">
    <property type="term" value="P:cobalamin biosynthetic process"/>
    <property type="evidence" value="ECO:0007669"/>
    <property type="project" value="UniProtKB-UniRule"/>
</dbReference>
<evidence type="ECO:0000256" key="15">
    <source>
        <dbReference type="ARBA" id="ARBA00032605"/>
    </source>
</evidence>
<evidence type="ECO:0000256" key="5">
    <source>
        <dbReference type="ARBA" id="ARBA00013200"/>
    </source>
</evidence>
<feature type="transmembrane region" description="Helical" evidence="19">
    <location>
        <begin position="177"/>
        <end position="198"/>
    </location>
</feature>
<evidence type="ECO:0000256" key="2">
    <source>
        <dbReference type="ARBA" id="ARBA00004651"/>
    </source>
</evidence>
<sequence length="254" mass="25818">MGGGFLDKLGKDFALALVFLTRLPLPHLDFSGRSLSSALWAAPLVGVVVALIGGVVFAIAKWLGLAAGPAAALALTATMLVTFCLHEDGLGDTADGFGGGRTRERKLEIMRDSRVGTYGVAALALSILLRWTALSELASVPHVFNALIAAHAASRGLIPGFMHLLPSARAQGLAADAGAPSAEVAVIAAVLGAVALLLLGLPGAIAVAALLALWFLALRWLCLSQIGGHTGDTIGALQQGAEILVLLAASAILI</sequence>
<organism evidence="20 21">
    <name type="scientific">Pseudaminobacter soli</name>
    <name type="common">ex Li et al. 2025</name>
    <dbReference type="NCBI Taxonomy" id="1295366"/>
    <lineage>
        <taxon>Bacteria</taxon>
        <taxon>Pseudomonadati</taxon>
        <taxon>Pseudomonadota</taxon>
        <taxon>Alphaproteobacteria</taxon>
        <taxon>Hyphomicrobiales</taxon>
        <taxon>Phyllobacteriaceae</taxon>
        <taxon>Pseudaminobacter</taxon>
    </lineage>
</organism>
<evidence type="ECO:0000256" key="8">
    <source>
        <dbReference type="ARBA" id="ARBA00022573"/>
    </source>
</evidence>
<comment type="similarity">
    <text evidence="4 19">Belongs to the CobS family.</text>
</comment>
<dbReference type="GO" id="GO:0005886">
    <property type="term" value="C:plasma membrane"/>
    <property type="evidence" value="ECO:0007669"/>
    <property type="project" value="UniProtKB-SubCell"/>
</dbReference>
<reference evidence="20 21" key="1">
    <citation type="submission" date="2018-03" db="EMBL/GenBank/DDBJ databases">
        <title>The draft genome of Mesorhizobium soli JCM 19897.</title>
        <authorList>
            <person name="Li L."/>
            <person name="Liu L."/>
            <person name="Liang L."/>
            <person name="Wang T."/>
            <person name="Zhang X."/>
        </authorList>
    </citation>
    <scope>NUCLEOTIDE SEQUENCE [LARGE SCALE GENOMIC DNA]</scope>
    <source>
        <strain evidence="20 21">JCM 19897</strain>
    </source>
</reference>
<evidence type="ECO:0000313" key="20">
    <source>
        <dbReference type="EMBL" id="PSJ63759.1"/>
    </source>
</evidence>
<keyword evidence="8 19" id="KW-0169">Cobalamin biosynthesis</keyword>
<evidence type="ECO:0000256" key="13">
    <source>
        <dbReference type="ARBA" id="ARBA00023136"/>
    </source>
</evidence>
<comment type="catalytic activity">
    <reaction evidence="17 19">
        <text>alpha-ribazole + adenosylcob(III)inamide-GDP = adenosylcob(III)alamin + GMP + H(+)</text>
        <dbReference type="Rhea" id="RHEA:16049"/>
        <dbReference type="ChEBI" id="CHEBI:10329"/>
        <dbReference type="ChEBI" id="CHEBI:15378"/>
        <dbReference type="ChEBI" id="CHEBI:18408"/>
        <dbReference type="ChEBI" id="CHEBI:58115"/>
        <dbReference type="ChEBI" id="CHEBI:60487"/>
        <dbReference type="EC" id="2.7.8.26"/>
    </reaction>
</comment>
<keyword evidence="9 19" id="KW-0808">Transferase</keyword>
<evidence type="ECO:0000313" key="21">
    <source>
        <dbReference type="Proteomes" id="UP000240653"/>
    </source>
</evidence>
<evidence type="ECO:0000256" key="9">
    <source>
        <dbReference type="ARBA" id="ARBA00022679"/>
    </source>
</evidence>
<dbReference type="UniPathway" id="UPA00148">
    <property type="reaction ID" value="UER00238"/>
</dbReference>
<comment type="function">
    <text evidence="14 19">Joins adenosylcobinamide-GDP and alpha-ribazole to generate adenosylcobalamin (Ado-cobalamin). Also synthesizes adenosylcobalamin 5'-phosphate from adenosylcobinamide-GDP and alpha-ribazole 5'-phosphate.</text>
</comment>
<keyword evidence="10 19" id="KW-0812">Transmembrane</keyword>
<feature type="transmembrane region" description="Helical" evidence="19">
    <location>
        <begin position="115"/>
        <end position="134"/>
    </location>
</feature>
<protein>
    <recommendedName>
        <fullName evidence="6 19">Adenosylcobinamide-GDP ribazoletransferase</fullName>
        <ecNumber evidence="5 19">2.7.8.26</ecNumber>
    </recommendedName>
    <alternativeName>
        <fullName evidence="16 19">Cobalamin synthase</fullName>
    </alternativeName>
    <alternativeName>
        <fullName evidence="15 19">Cobalamin-5'-phosphate synthase</fullName>
    </alternativeName>
</protein>
<dbReference type="EC" id="2.7.8.26" evidence="5 19"/>
<dbReference type="AlphaFoldDB" id="A0A2P7SMP6"/>
<evidence type="ECO:0000256" key="12">
    <source>
        <dbReference type="ARBA" id="ARBA00022989"/>
    </source>
</evidence>
<comment type="caution">
    <text evidence="20">The sequence shown here is derived from an EMBL/GenBank/DDBJ whole genome shotgun (WGS) entry which is preliminary data.</text>
</comment>
<dbReference type="Pfam" id="PF02654">
    <property type="entry name" value="CobS"/>
    <property type="match status" value="1"/>
</dbReference>
<dbReference type="HAMAP" id="MF_00719">
    <property type="entry name" value="CobS"/>
    <property type="match status" value="1"/>
</dbReference>
<gene>
    <name evidence="19 20" type="primary">cobS</name>
    <name evidence="20" type="ORF">C7I85_01120</name>
</gene>
<dbReference type="Proteomes" id="UP000240653">
    <property type="component" value="Unassembled WGS sequence"/>
</dbReference>
<keyword evidence="11 19" id="KW-0460">Magnesium</keyword>
<evidence type="ECO:0000256" key="11">
    <source>
        <dbReference type="ARBA" id="ARBA00022842"/>
    </source>
</evidence>
<keyword evidence="7 19" id="KW-1003">Cell membrane</keyword>
<evidence type="ECO:0000256" key="3">
    <source>
        <dbReference type="ARBA" id="ARBA00004663"/>
    </source>
</evidence>
<keyword evidence="21" id="KW-1185">Reference proteome</keyword>
<evidence type="ECO:0000256" key="10">
    <source>
        <dbReference type="ARBA" id="ARBA00022692"/>
    </source>
</evidence>
<evidence type="ECO:0000256" key="18">
    <source>
        <dbReference type="ARBA" id="ARBA00049504"/>
    </source>
</evidence>
<dbReference type="InterPro" id="IPR003805">
    <property type="entry name" value="CobS"/>
</dbReference>
<evidence type="ECO:0000256" key="4">
    <source>
        <dbReference type="ARBA" id="ARBA00010561"/>
    </source>
</evidence>
<evidence type="ECO:0000256" key="16">
    <source>
        <dbReference type="ARBA" id="ARBA00032853"/>
    </source>
</evidence>
<evidence type="ECO:0000256" key="17">
    <source>
        <dbReference type="ARBA" id="ARBA00048623"/>
    </source>
</evidence>
<dbReference type="GO" id="GO:0008818">
    <property type="term" value="F:cobalamin 5'-phosphate synthase activity"/>
    <property type="evidence" value="ECO:0007669"/>
    <property type="project" value="UniProtKB-UniRule"/>
</dbReference>
<dbReference type="PANTHER" id="PTHR34148">
    <property type="entry name" value="ADENOSYLCOBINAMIDE-GDP RIBAZOLETRANSFERASE"/>
    <property type="match status" value="1"/>
</dbReference>
<evidence type="ECO:0000256" key="14">
    <source>
        <dbReference type="ARBA" id="ARBA00025228"/>
    </source>
</evidence>
<keyword evidence="12 19" id="KW-1133">Transmembrane helix</keyword>
<comment type="cofactor">
    <cofactor evidence="1 19">
        <name>Mg(2+)</name>
        <dbReference type="ChEBI" id="CHEBI:18420"/>
    </cofactor>
</comment>
<keyword evidence="13 19" id="KW-0472">Membrane</keyword>
<dbReference type="EMBL" id="PXYL01000001">
    <property type="protein sequence ID" value="PSJ63759.1"/>
    <property type="molecule type" value="Genomic_DNA"/>
</dbReference>
<feature type="transmembrane region" description="Helical" evidence="19">
    <location>
        <begin position="38"/>
        <end position="60"/>
    </location>
</feature>
<dbReference type="OrthoDB" id="9794626at2"/>
<dbReference type="PANTHER" id="PTHR34148:SF1">
    <property type="entry name" value="ADENOSYLCOBINAMIDE-GDP RIBAZOLETRANSFERASE"/>
    <property type="match status" value="1"/>
</dbReference>
<comment type="subcellular location">
    <subcellularLocation>
        <location evidence="2 19">Cell membrane</location>
        <topology evidence="2 19">Multi-pass membrane protein</topology>
    </subcellularLocation>
</comment>
<dbReference type="NCBIfam" id="TIGR00317">
    <property type="entry name" value="cobS"/>
    <property type="match status" value="1"/>
</dbReference>
<comment type="catalytic activity">
    <reaction evidence="18 19">
        <text>alpha-ribazole 5'-phosphate + adenosylcob(III)inamide-GDP = adenosylcob(III)alamin 5'-phosphate + GMP + H(+)</text>
        <dbReference type="Rhea" id="RHEA:23560"/>
        <dbReference type="ChEBI" id="CHEBI:15378"/>
        <dbReference type="ChEBI" id="CHEBI:57918"/>
        <dbReference type="ChEBI" id="CHEBI:58115"/>
        <dbReference type="ChEBI" id="CHEBI:60487"/>
        <dbReference type="ChEBI" id="CHEBI:60493"/>
        <dbReference type="EC" id="2.7.8.26"/>
    </reaction>
</comment>
<comment type="caution">
    <text evidence="19">Lacks conserved residue(s) required for the propagation of feature annotation.</text>
</comment>
<comment type="pathway">
    <text evidence="3 19">Cofactor biosynthesis; adenosylcobalamin biosynthesis; adenosylcobalamin from cob(II)yrinate a,c-diamide: step 7/7.</text>
</comment>
<accession>A0A2P7SMP6</accession>
<dbReference type="RefSeq" id="WP_106722112.1">
    <property type="nucleotide sequence ID" value="NZ_PXYL01000001.1"/>
</dbReference>
<evidence type="ECO:0000256" key="1">
    <source>
        <dbReference type="ARBA" id="ARBA00001946"/>
    </source>
</evidence>
<evidence type="ECO:0000256" key="6">
    <source>
        <dbReference type="ARBA" id="ARBA00015850"/>
    </source>
</evidence>
<evidence type="ECO:0000256" key="7">
    <source>
        <dbReference type="ARBA" id="ARBA00022475"/>
    </source>
</evidence>
<proteinExistence type="inferred from homology"/>